<sequence length="201" mass="22844">MQFIISLLVVLAFPGYTKSKRSLFSDLKCNVGTKNLQLFGVNDRPNQMTNCRPGTPCIRSTAHYNGVEMLFEGCTDNYASWLQGFNISFNFSPINKCKYNKLNFGSQLGNVTFHECSCINKDGCNTKETRRISCIYEIEGLQKFNVTNVSRTKKTCEDQDICVRAESVFKNSQILYRSCSKDFNSFLISQNWSSQYDVGVS</sequence>
<dbReference type="WBParaSite" id="RSKR_0000907750.1">
    <property type="protein sequence ID" value="RSKR_0000907750.1"/>
    <property type="gene ID" value="RSKR_0000907750"/>
</dbReference>
<name>A0AC35UAV7_9BILA</name>
<organism evidence="1 2">
    <name type="scientific">Rhabditophanes sp. KR3021</name>
    <dbReference type="NCBI Taxonomy" id="114890"/>
    <lineage>
        <taxon>Eukaryota</taxon>
        <taxon>Metazoa</taxon>
        <taxon>Ecdysozoa</taxon>
        <taxon>Nematoda</taxon>
        <taxon>Chromadorea</taxon>
        <taxon>Rhabditida</taxon>
        <taxon>Tylenchina</taxon>
        <taxon>Panagrolaimomorpha</taxon>
        <taxon>Strongyloidoidea</taxon>
        <taxon>Alloionematidae</taxon>
        <taxon>Rhabditophanes</taxon>
    </lineage>
</organism>
<reference evidence="2" key="1">
    <citation type="submission" date="2016-11" db="UniProtKB">
        <authorList>
            <consortium name="WormBaseParasite"/>
        </authorList>
    </citation>
    <scope>IDENTIFICATION</scope>
    <source>
        <strain evidence="2">KR3021</strain>
    </source>
</reference>
<accession>A0AC35UAV7</accession>
<proteinExistence type="predicted"/>
<evidence type="ECO:0000313" key="1">
    <source>
        <dbReference type="Proteomes" id="UP000095286"/>
    </source>
</evidence>
<dbReference type="Proteomes" id="UP000095286">
    <property type="component" value="Unplaced"/>
</dbReference>
<protein>
    <submittedName>
        <fullName evidence="2">Secreted protein</fullName>
    </submittedName>
</protein>
<evidence type="ECO:0000313" key="2">
    <source>
        <dbReference type="WBParaSite" id="RSKR_0000907750.1"/>
    </source>
</evidence>